<dbReference type="PANTHER" id="PTHR36117">
    <property type="entry name" value="4-HYDROXYPHENYLACETATE 3-MONOOXYGENASE-RELATED"/>
    <property type="match status" value="1"/>
</dbReference>
<protein>
    <submittedName>
        <fullName evidence="7">4-hydroxyphenylacetate 3-monooxygenase</fullName>
    </submittedName>
</protein>
<dbReference type="Gene3D" id="1.20.140.10">
    <property type="entry name" value="Butyryl-CoA Dehydrogenase, subunit A, domain 3"/>
    <property type="match status" value="1"/>
</dbReference>
<dbReference type="SUPFAM" id="SSF47203">
    <property type="entry name" value="Acyl-CoA dehydrogenase C-terminal domain-like"/>
    <property type="match status" value="1"/>
</dbReference>
<sequence>MCKTGAQHIKSLQDGRTVYLDGKLVADVTTHPAFRNSIQSSATLYDFQAHPDNLELMTFEVDGSGRRASRAWEMPKTYEQMVRRRKALQAWSGVSYGFMGRSPDHVASALVGQCMGIELFKQHSPDRAKALTDYFDYARKSDLFMTYVIINPQAERAKDWGEQDEDLVARIVDEDSSGITIRGAKMLGTSSIMANEVLVANLQPLKPGEEDLAFSCALPMNTKGLKVLSRKSYEASATSVYDNPLASHFDENDALMYFDDVKVPWDRLFVYRDTAMCATQFHGTPGHSYQNYQAQIRLTVKLTFLLALAKRIADTIGTTNIPSVKEQLGFLASQVGMVNAMLAGMEAEGAQYGEWYVPNKHYMYSAQVITQDLYPKIINIIRELAGGSLIMLPSSLHDFSDPKLEAIIGKTQRSAIMSPEQRVKFLKAAWDAVGSEFASRHTQYEMFYAGARFTTAGHSFRTYDWQKGAAMVDHLLGSYQLSDELPSAASQQRVAG</sequence>
<feature type="binding site" evidence="4">
    <location>
        <begin position="153"/>
        <end position="156"/>
    </location>
    <ligand>
        <name>FAD</name>
        <dbReference type="ChEBI" id="CHEBI:57692"/>
    </ligand>
</feature>
<dbReference type="Gene3D" id="1.10.3140.10">
    <property type="entry name" value="4-hydroxybutyryl-coa dehydratase, domain 1"/>
    <property type="match status" value="1"/>
</dbReference>
<name>A0A1W7A0I1_9HYPH</name>
<proteinExistence type="predicted"/>
<dbReference type="EMBL" id="CP021112">
    <property type="protein sequence ID" value="ARQ02891.1"/>
    <property type="molecule type" value="Genomic_DNA"/>
</dbReference>
<keyword evidence="1" id="KW-0285">Flavoprotein</keyword>
<dbReference type="Proteomes" id="UP000194137">
    <property type="component" value="Chromosome"/>
</dbReference>
<evidence type="ECO:0000256" key="2">
    <source>
        <dbReference type="ARBA" id="ARBA00022827"/>
    </source>
</evidence>
<dbReference type="PIRSF" id="PIRSF000331">
    <property type="entry name" value="HpaA_HpaB"/>
    <property type="match status" value="1"/>
</dbReference>
<evidence type="ECO:0000313" key="8">
    <source>
        <dbReference type="Proteomes" id="UP000194137"/>
    </source>
</evidence>
<gene>
    <name evidence="7" type="ORF">CAK95_10695</name>
</gene>
<dbReference type="InterPro" id="IPR024719">
    <property type="entry name" value="HpaB/PvcC/4-BUDH_C"/>
</dbReference>
<dbReference type="GO" id="GO:0016627">
    <property type="term" value="F:oxidoreductase activity, acting on the CH-CH group of donors"/>
    <property type="evidence" value="ECO:0007669"/>
    <property type="project" value="InterPro"/>
</dbReference>
<dbReference type="Pfam" id="PF11794">
    <property type="entry name" value="HpaB_N"/>
    <property type="match status" value="1"/>
</dbReference>
<dbReference type="InterPro" id="IPR046373">
    <property type="entry name" value="Acyl-CoA_Oxase/DH_mid-dom_sf"/>
</dbReference>
<accession>A0A1W7A0I1</accession>
<dbReference type="GO" id="GO:0004497">
    <property type="term" value="F:monooxygenase activity"/>
    <property type="evidence" value="ECO:0007669"/>
    <property type="project" value="UniProtKB-KW"/>
</dbReference>
<keyword evidence="7" id="KW-0503">Monooxygenase</keyword>
<feature type="domain" description="HpaB/PvcC/4-BUDH N-terminal" evidence="6">
    <location>
        <begin position="4"/>
        <end position="270"/>
    </location>
</feature>
<evidence type="ECO:0000259" key="5">
    <source>
        <dbReference type="Pfam" id="PF03241"/>
    </source>
</evidence>
<evidence type="ECO:0000256" key="3">
    <source>
        <dbReference type="ARBA" id="ARBA00023002"/>
    </source>
</evidence>
<organism evidence="7 8">
    <name type="scientific">Pseudorhodoplanes sinuspersici</name>
    <dbReference type="NCBI Taxonomy" id="1235591"/>
    <lineage>
        <taxon>Bacteria</taxon>
        <taxon>Pseudomonadati</taxon>
        <taxon>Pseudomonadota</taxon>
        <taxon>Alphaproteobacteria</taxon>
        <taxon>Hyphomicrobiales</taxon>
        <taxon>Pseudorhodoplanes</taxon>
    </lineage>
</organism>
<evidence type="ECO:0000259" key="6">
    <source>
        <dbReference type="Pfam" id="PF11794"/>
    </source>
</evidence>
<dbReference type="Gene3D" id="2.40.110.10">
    <property type="entry name" value="Butyryl-CoA Dehydrogenase, subunit A, domain 2"/>
    <property type="match status" value="1"/>
</dbReference>
<dbReference type="KEGG" id="psin:CAK95_10695"/>
<keyword evidence="8" id="KW-1185">Reference proteome</keyword>
<dbReference type="InterPro" id="IPR024674">
    <property type="entry name" value="HpaB/PvcC/4-BUDH_N"/>
</dbReference>
<dbReference type="AlphaFoldDB" id="A0A1W7A0I1"/>
<evidence type="ECO:0000256" key="4">
    <source>
        <dbReference type="PIRSR" id="PIRSR000331-2"/>
    </source>
</evidence>
<feature type="binding site" evidence="4">
    <location>
        <position position="189"/>
    </location>
    <ligand>
        <name>FAD</name>
        <dbReference type="ChEBI" id="CHEBI:57692"/>
    </ligand>
</feature>
<dbReference type="InterPro" id="IPR036250">
    <property type="entry name" value="AcylCo_DH-like_C"/>
</dbReference>
<dbReference type="PANTHER" id="PTHR36117:SF3">
    <property type="entry name" value="4-HYDROXYPHENYLACETATE 3-MONOOXYGENASE-RELATED"/>
    <property type="match status" value="1"/>
</dbReference>
<feature type="domain" description="HpaB/PvcC/4-BUDH C-terminal" evidence="5">
    <location>
        <begin position="277"/>
        <end position="477"/>
    </location>
</feature>
<dbReference type="STRING" id="1235591.CAK95_10695"/>
<dbReference type="Pfam" id="PF03241">
    <property type="entry name" value="HpaB"/>
    <property type="match status" value="1"/>
</dbReference>
<reference evidence="7 8" key="1">
    <citation type="submission" date="2017-05" db="EMBL/GenBank/DDBJ databases">
        <title>Full genome sequence of Pseudorhodoplanes sinuspersici.</title>
        <authorList>
            <person name="Dastgheib S.M.M."/>
            <person name="Shavandi M."/>
            <person name="Tirandaz H."/>
        </authorList>
    </citation>
    <scope>NUCLEOTIDE SEQUENCE [LARGE SCALE GENOMIC DNA]</scope>
    <source>
        <strain evidence="7 8">RIPI110</strain>
    </source>
</reference>
<dbReference type="SUPFAM" id="SSF56645">
    <property type="entry name" value="Acyl-CoA dehydrogenase NM domain-like"/>
    <property type="match status" value="1"/>
</dbReference>
<keyword evidence="3" id="KW-0560">Oxidoreductase</keyword>
<evidence type="ECO:0000313" key="7">
    <source>
        <dbReference type="EMBL" id="ARQ02891.1"/>
    </source>
</evidence>
<dbReference type="InterPro" id="IPR009100">
    <property type="entry name" value="AcylCoA_DH/oxidase_NM_dom_sf"/>
</dbReference>
<keyword evidence="2 4" id="KW-0274">FAD</keyword>
<dbReference type="InterPro" id="IPR004925">
    <property type="entry name" value="HpaB/PvcC/4-BUDH"/>
</dbReference>
<evidence type="ECO:0000256" key="1">
    <source>
        <dbReference type="ARBA" id="ARBA00022630"/>
    </source>
</evidence>